<evidence type="ECO:0000313" key="3">
    <source>
        <dbReference type="Proteomes" id="UP000254866"/>
    </source>
</evidence>
<keyword evidence="3" id="KW-1185">Reference proteome</keyword>
<feature type="compositionally biased region" description="Basic residues" evidence="1">
    <location>
        <begin position="151"/>
        <end position="161"/>
    </location>
</feature>
<accession>A0A370T989</accession>
<dbReference type="GeneID" id="43603259"/>
<proteinExistence type="predicted"/>
<feature type="compositionally biased region" description="Acidic residues" evidence="1">
    <location>
        <begin position="47"/>
        <end position="56"/>
    </location>
</feature>
<name>A0A370T989_9HELO</name>
<dbReference type="Proteomes" id="UP000254866">
    <property type="component" value="Unassembled WGS sequence"/>
</dbReference>
<protein>
    <submittedName>
        <fullName evidence="2">Uncharacterized protein</fullName>
    </submittedName>
</protein>
<dbReference type="RefSeq" id="XP_031864740.1">
    <property type="nucleotide sequence ID" value="XM_032019033.1"/>
</dbReference>
<gene>
    <name evidence="2" type="ORF">BP5553_10410</name>
</gene>
<dbReference type="EMBL" id="NPIC01000016">
    <property type="protein sequence ID" value="RDL30132.1"/>
    <property type="molecule type" value="Genomic_DNA"/>
</dbReference>
<comment type="caution">
    <text evidence="2">The sequence shown here is derived from an EMBL/GenBank/DDBJ whole genome shotgun (WGS) entry which is preliminary data.</text>
</comment>
<dbReference type="OrthoDB" id="3439027at2759"/>
<evidence type="ECO:0000256" key="1">
    <source>
        <dbReference type="SAM" id="MobiDB-lite"/>
    </source>
</evidence>
<dbReference type="AlphaFoldDB" id="A0A370T989"/>
<feature type="compositionally biased region" description="Acidic residues" evidence="1">
    <location>
        <begin position="23"/>
        <end position="36"/>
    </location>
</feature>
<organism evidence="2 3">
    <name type="scientific">Venustampulla echinocandica</name>
    <dbReference type="NCBI Taxonomy" id="2656787"/>
    <lineage>
        <taxon>Eukaryota</taxon>
        <taxon>Fungi</taxon>
        <taxon>Dikarya</taxon>
        <taxon>Ascomycota</taxon>
        <taxon>Pezizomycotina</taxon>
        <taxon>Leotiomycetes</taxon>
        <taxon>Helotiales</taxon>
        <taxon>Pleuroascaceae</taxon>
        <taxon>Venustampulla</taxon>
    </lineage>
</organism>
<reference evidence="2 3" key="1">
    <citation type="journal article" date="2018" name="IMA Fungus">
        <title>IMA Genome-F 9: Draft genome sequence of Annulohypoxylon stygium, Aspergillus mulundensis, Berkeleyomyces basicola (syn. Thielaviopsis basicola), Ceratocystis smalleyi, two Cercospora beticola strains, Coleophoma cylindrospora, Fusarium fracticaudum, Phialophora cf. hyalina, and Morchella septimelata.</title>
        <authorList>
            <person name="Wingfield B.D."/>
            <person name="Bills G.F."/>
            <person name="Dong Y."/>
            <person name="Huang W."/>
            <person name="Nel W.J."/>
            <person name="Swalarsk-Parry B.S."/>
            <person name="Vaghefi N."/>
            <person name="Wilken P.M."/>
            <person name="An Z."/>
            <person name="de Beer Z.W."/>
            <person name="De Vos L."/>
            <person name="Chen L."/>
            <person name="Duong T.A."/>
            <person name="Gao Y."/>
            <person name="Hammerbacher A."/>
            <person name="Kikkert J.R."/>
            <person name="Li Y."/>
            <person name="Li H."/>
            <person name="Li K."/>
            <person name="Li Q."/>
            <person name="Liu X."/>
            <person name="Ma X."/>
            <person name="Naidoo K."/>
            <person name="Pethybridge S.J."/>
            <person name="Sun J."/>
            <person name="Steenkamp E.T."/>
            <person name="van der Nest M.A."/>
            <person name="van Wyk S."/>
            <person name="Wingfield M.J."/>
            <person name="Xiong C."/>
            <person name="Yue Q."/>
            <person name="Zhang X."/>
        </authorList>
    </citation>
    <scope>NUCLEOTIDE SEQUENCE [LARGE SCALE GENOMIC DNA]</scope>
    <source>
        <strain evidence="2 3">BP 5553</strain>
    </source>
</reference>
<feature type="region of interest" description="Disordered" evidence="1">
    <location>
        <begin position="138"/>
        <end position="238"/>
    </location>
</feature>
<evidence type="ECO:0000313" key="2">
    <source>
        <dbReference type="EMBL" id="RDL30132.1"/>
    </source>
</evidence>
<feature type="compositionally biased region" description="Acidic residues" evidence="1">
    <location>
        <begin position="181"/>
        <end position="191"/>
    </location>
</feature>
<feature type="compositionally biased region" description="Basic residues" evidence="1">
    <location>
        <begin position="228"/>
        <end position="238"/>
    </location>
</feature>
<sequence length="238" mass="26526">MPFNQLQRRDSWPPTVLRLHDEDHDDEDFDLSDMDENPFSFFLTSPEDLDDSDEDLSAGIETSSSFKPTIREVSPSSLQRVPLPESSSDEDDDPALEMPLTLRTFTLLHTSGRKSRTGHHKSLGTGLGISIPENVALRGRSRVKLSPTRSGHGRGSGRTRARSLGARRPQSWRLPSPDIWSIEEEREDDAGNEGTSNGGEVTESPLPTIHVTEPSPTEEPAKELPSPPKKKKRVHWSF</sequence>
<feature type="region of interest" description="Disordered" evidence="1">
    <location>
        <begin position="1"/>
        <end position="95"/>
    </location>
</feature>